<sequence length="343" mass="36229">MACGAFGMDAEQVEKISESTSTLKGVVLKVGDVANAVLFLASDDSGFVTGLDLKIVQYRSSSNKSRHRNDLPTIAQFAMADSSNKKLQGKVAIITGGASGIGEATAYLFAQHCARMVVIADIQDQLGHQVATSIGIDKCQYVHCDVSDEDQVKNMVESTVQKHGQLDIMFSNAGPLSCSDQTILELDLSGFDKVIETNARGMALCVKHAARVMVERRVKGSIVCTGSVAASQGGQLLTDYCMAKHAVLGLVRSASVQLGQHGIRVNCVSPSLVATPMSCDALGMDAEQVEKISEPNSSLKGVVLKVRDVANAVLFLASDDSGFVTGLKLKVDGGHLGSRNKPQ</sequence>
<evidence type="ECO:0000313" key="3">
    <source>
        <dbReference type="Proteomes" id="UP000237347"/>
    </source>
</evidence>
<dbReference type="AlphaFoldDB" id="A0AAW0KT90"/>
<dbReference type="InterPro" id="IPR036291">
    <property type="entry name" value="NAD(P)-bd_dom_sf"/>
</dbReference>
<dbReference type="PRINTS" id="PR00081">
    <property type="entry name" value="GDHRDH"/>
</dbReference>
<organism evidence="2 3">
    <name type="scientific">Quercus suber</name>
    <name type="common">Cork oak</name>
    <dbReference type="NCBI Taxonomy" id="58331"/>
    <lineage>
        <taxon>Eukaryota</taxon>
        <taxon>Viridiplantae</taxon>
        <taxon>Streptophyta</taxon>
        <taxon>Embryophyta</taxon>
        <taxon>Tracheophyta</taxon>
        <taxon>Spermatophyta</taxon>
        <taxon>Magnoliopsida</taxon>
        <taxon>eudicotyledons</taxon>
        <taxon>Gunneridae</taxon>
        <taxon>Pentapetalae</taxon>
        <taxon>rosids</taxon>
        <taxon>fabids</taxon>
        <taxon>Fagales</taxon>
        <taxon>Fagaceae</taxon>
        <taxon>Quercus</taxon>
    </lineage>
</organism>
<dbReference type="Gene3D" id="3.40.50.720">
    <property type="entry name" value="NAD(P)-binding Rossmann-like Domain"/>
    <property type="match status" value="2"/>
</dbReference>
<dbReference type="InterPro" id="IPR002347">
    <property type="entry name" value="SDR_fam"/>
</dbReference>
<dbReference type="PANTHER" id="PTHR42820:SF21">
    <property type="entry name" value="SHORT-CHAIN DEHYDROGENASE REDUCTASE 3B-LIKE"/>
    <property type="match status" value="1"/>
</dbReference>
<comment type="similarity">
    <text evidence="1">Belongs to the short-chain dehydrogenases/reductases (SDR) family.</text>
</comment>
<protein>
    <submittedName>
        <fullName evidence="2">(-)-isopiperitenol/(-)-carveol dehydrogenase</fullName>
    </submittedName>
</protein>
<dbReference type="FunFam" id="3.40.50.720:FF:000084">
    <property type="entry name" value="Short-chain dehydrogenase reductase"/>
    <property type="match status" value="1"/>
</dbReference>
<name>A0AAW0KT90_QUESU</name>
<evidence type="ECO:0000313" key="2">
    <source>
        <dbReference type="EMBL" id="KAK7842597.1"/>
    </source>
</evidence>
<accession>A0AAW0KT90</accession>
<comment type="caution">
    <text evidence="2">The sequence shown here is derived from an EMBL/GenBank/DDBJ whole genome shotgun (WGS) entry which is preliminary data.</text>
</comment>
<dbReference type="Pfam" id="PF13561">
    <property type="entry name" value="adh_short_C2"/>
    <property type="match status" value="1"/>
</dbReference>
<dbReference type="SUPFAM" id="SSF51735">
    <property type="entry name" value="NAD(P)-binding Rossmann-fold domains"/>
    <property type="match status" value="2"/>
</dbReference>
<dbReference type="EMBL" id="PKMF04000219">
    <property type="protein sequence ID" value="KAK7842597.1"/>
    <property type="molecule type" value="Genomic_DNA"/>
</dbReference>
<dbReference type="InterPro" id="IPR020904">
    <property type="entry name" value="Sc_DH/Rdtase_CS"/>
</dbReference>
<gene>
    <name evidence="2" type="primary">ISPD_14</name>
    <name evidence="2" type="ORF">CFP56_013677</name>
</gene>
<dbReference type="Proteomes" id="UP000237347">
    <property type="component" value="Unassembled WGS sequence"/>
</dbReference>
<dbReference type="PROSITE" id="PS00061">
    <property type="entry name" value="ADH_SHORT"/>
    <property type="match status" value="1"/>
</dbReference>
<proteinExistence type="inferred from homology"/>
<reference evidence="2 3" key="1">
    <citation type="journal article" date="2018" name="Sci. Data">
        <title>The draft genome sequence of cork oak.</title>
        <authorList>
            <person name="Ramos A.M."/>
            <person name="Usie A."/>
            <person name="Barbosa P."/>
            <person name="Barros P.M."/>
            <person name="Capote T."/>
            <person name="Chaves I."/>
            <person name="Simoes F."/>
            <person name="Abreu I."/>
            <person name="Carrasquinho I."/>
            <person name="Faro C."/>
            <person name="Guimaraes J.B."/>
            <person name="Mendonca D."/>
            <person name="Nobrega F."/>
            <person name="Rodrigues L."/>
            <person name="Saibo N.J.M."/>
            <person name="Varela M.C."/>
            <person name="Egas C."/>
            <person name="Matos J."/>
            <person name="Miguel C.M."/>
            <person name="Oliveira M.M."/>
            <person name="Ricardo C.P."/>
            <person name="Goncalves S."/>
        </authorList>
    </citation>
    <scope>NUCLEOTIDE SEQUENCE [LARGE SCALE GENOMIC DNA]</scope>
    <source>
        <strain evidence="3">cv. HL8</strain>
    </source>
</reference>
<evidence type="ECO:0000256" key="1">
    <source>
        <dbReference type="ARBA" id="ARBA00006484"/>
    </source>
</evidence>
<keyword evidence="3" id="KW-1185">Reference proteome</keyword>
<dbReference type="PANTHER" id="PTHR42820">
    <property type="entry name" value="SHORT-CHAIN DEHYDROGENASE REDUCTASE"/>
    <property type="match status" value="1"/>
</dbReference>